<dbReference type="PANTHER" id="PTHR15128:SF0">
    <property type="entry name" value="SCL-INTERRUPTING LOCUS PROTEIN"/>
    <property type="match status" value="1"/>
</dbReference>
<gene>
    <name evidence="4" type="ORF">ACEWY4_014339</name>
</gene>
<dbReference type="InterPro" id="IPR026123">
    <property type="entry name" value="STIL"/>
</dbReference>
<accession>A0ABD1JS06</accession>
<evidence type="ECO:0000313" key="4">
    <source>
        <dbReference type="EMBL" id="KAL2089651.1"/>
    </source>
</evidence>
<feature type="compositionally biased region" description="Basic and acidic residues" evidence="1">
    <location>
        <begin position="866"/>
        <end position="879"/>
    </location>
</feature>
<dbReference type="EMBL" id="JBHFQA010000012">
    <property type="protein sequence ID" value="KAL2089651.1"/>
    <property type="molecule type" value="Genomic_DNA"/>
</dbReference>
<feature type="compositionally biased region" description="Low complexity" evidence="1">
    <location>
        <begin position="841"/>
        <end position="861"/>
    </location>
</feature>
<sequence>MSVKVNLQALPSHLLGSGLQRETIQIGRSSSKFKMPPWDFSPIGEGVILQLSHYRNPRVLLSEKALRLTYRHARQNNKSQFTCFLLGTLVVDEDEQAVTLTLDRLDPGREKPGCGRKVPNSPLPGDVVVTCSFEARPVSFTTKTVAAHYAEDLSTSFKILKQSCTSKETMEVSQLLKLRCWLSCMENTDSHSFRLHWAGITFATILKASPIKAIPIIPTALARNLTSLCSLTQPLSTVSQKRGYLTVDQTAKLLLILESDPKVYTLPLVGVWLCGVTHIHSPRVWAWCLRFLYSSSLQERALSEGGGFLVVLYSLTHRQPEFYLCQPASSDGRDLECQLLTSEESLTLYKNVEPKERKLFLFELSAGSQSQESELYKELMSRWASNRHVPGAPVAANPKSKLSISDHDSGLEEEDLSPRPSPNPHPAGEQVRQVHPTVPELSLVMDGSFVAGTAKPPDCPPSFLLPTLPRRESFGSPRPPSVVSVCGQSRFGPSPPISRTVTPTVSSQGHEGTTKRLSSPLLSSPPKTGMLSDASFEASEHHPPGGFALQSTPYAPRQSEHPQSPHSRLSGTMPAQPVPNLCMAPSPSLKSVNSCCHCHHTEVSPSCQPQAWPDTPLPSGLSHQVTPPKATAGPHQPKSTPARDYCMSPPHQAACAGLLCVMNTANSAPVYQAPRVTPPRTCCLSSPHQTPGPACVTRTPPSQGGCLQYGSQTNSHQSHPVPPVSHVQGFEGPLSCMAVPDSGSNAQMNTLPVDAYKLLMDQDRQLKLLQAQINKLLEAQNQRVCSPQPSDSSVKHTTNQAQTSPNPKKRNSVSIAIGTGASLYCGGGEVEEWWRNGSLKTPSSSSSQSQRSSPTATSQTQNNTIKDTEEERRDDEQDHSMSQQMSPCGSDSVESIMLGESASMCYQRQPTNTDVSQSEIVTDDQKFLQDLLGQVNSRLQETPTRRREMSSEATSPTSESAAPAPPPHTSSQSQPSHRREKVYNATVKQLEKMGVNMALKEKAMSTSVTVESASTLARINPEAVIPRLGVCDLTSGSMWAPGCSADLSLEANSIALKYLSDTQLSAFSLKSKGKLTPTRIRPTGGFLSESLAERTAAGFSMFSPANMSLATQKYMKRYGLIEGGNDDDDDEDYEDDEQEQPNSAHHSSVSGLSVQVESSGNKDGTQRVLKNITNTLPSPTPPSPSPHMENKDQIFRDIRSTVQGLLHRHDQPENTGPKGRTAQKPSSAPENRPPLGSMDAQGSVGNFLDLSRLRQLPKLF</sequence>
<dbReference type="InterPro" id="IPR057655">
    <property type="entry name" value="STIL_CC"/>
</dbReference>
<protein>
    <recommendedName>
        <fullName evidence="6">SCL-interrupting locus protein</fullName>
    </recommendedName>
</protein>
<feature type="compositionally biased region" description="Polar residues" evidence="1">
    <location>
        <begin position="561"/>
        <end position="570"/>
    </location>
</feature>
<dbReference type="Pfam" id="PF26399">
    <property type="entry name" value="PRM_STIL"/>
    <property type="match status" value="1"/>
</dbReference>
<feature type="compositionally biased region" description="Polar residues" evidence="1">
    <location>
        <begin position="782"/>
        <end position="806"/>
    </location>
</feature>
<reference evidence="4 5" key="1">
    <citation type="submission" date="2024-09" db="EMBL/GenBank/DDBJ databases">
        <title>A chromosome-level genome assembly of Gray's grenadier anchovy, Coilia grayii.</title>
        <authorList>
            <person name="Fu Z."/>
        </authorList>
    </citation>
    <scope>NUCLEOTIDE SEQUENCE [LARGE SCALE GENOMIC DNA]</scope>
    <source>
        <strain evidence="4">G4</strain>
        <tissue evidence="4">Muscle</tissue>
    </source>
</reference>
<keyword evidence="5" id="KW-1185">Reference proteome</keyword>
<feature type="compositionally biased region" description="Polar residues" evidence="1">
    <location>
        <begin position="1141"/>
        <end position="1163"/>
    </location>
</feature>
<feature type="region of interest" description="Disordered" evidence="1">
    <location>
        <begin position="389"/>
        <end position="432"/>
    </location>
</feature>
<dbReference type="PANTHER" id="PTHR15128">
    <property type="entry name" value="TAL1 SCL INTERRUPTING LOCUS"/>
    <property type="match status" value="1"/>
</dbReference>
<evidence type="ECO:0008006" key="6">
    <source>
        <dbReference type="Google" id="ProtNLM"/>
    </source>
</evidence>
<feature type="compositionally biased region" description="Low complexity" evidence="1">
    <location>
        <begin position="517"/>
        <end position="526"/>
    </location>
</feature>
<proteinExistence type="predicted"/>
<feature type="region of interest" description="Disordered" evidence="1">
    <location>
        <begin position="837"/>
        <end position="892"/>
    </location>
</feature>
<dbReference type="Proteomes" id="UP001591681">
    <property type="component" value="Unassembled WGS sequence"/>
</dbReference>
<feature type="region of interest" description="Disordered" evidence="1">
    <location>
        <begin position="603"/>
        <end position="643"/>
    </location>
</feature>
<organism evidence="4 5">
    <name type="scientific">Coilia grayii</name>
    <name type="common">Gray's grenadier anchovy</name>
    <dbReference type="NCBI Taxonomy" id="363190"/>
    <lineage>
        <taxon>Eukaryota</taxon>
        <taxon>Metazoa</taxon>
        <taxon>Chordata</taxon>
        <taxon>Craniata</taxon>
        <taxon>Vertebrata</taxon>
        <taxon>Euteleostomi</taxon>
        <taxon>Actinopterygii</taxon>
        <taxon>Neopterygii</taxon>
        <taxon>Teleostei</taxon>
        <taxon>Clupei</taxon>
        <taxon>Clupeiformes</taxon>
        <taxon>Clupeoidei</taxon>
        <taxon>Engraulidae</taxon>
        <taxon>Coilinae</taxon>
        <taxon>Coilia</taxon>
    </lineage>
</organism>
<dbReference type="AlphaFoldDB" id="A0ABD1JS06"/>
<dbReference type="Pfam" id="PF25775">
    <property type="entry name" value="CC_STIL"/>
    <property type="match status" value="1"/>
</dbReference>
<dbReference type="InterPro" id="IPR057731">
    <property type="entry name" value="STIL_N"/>
</dbReference>
<feature type="region of interest" description="Disordered" evidence="1">
    <location>
        <begin position="1120"/>
        <end position="1163"/>
    </location>
</feature>
<feature type="domain" description="STIL coiled coil region" evidence="3">
    <location>
        <begin position="754"/>
        <end position="781"/>
    </location>
</feature>
<evidence type="ECO:0000313" key="5">
    <source>
        <dbReference type="Proteomes" id="UP001591681"/>
    </source>
</evidence>
<feature type="region of interest" description="Disordered" evidence="1">
    <location>
        <begin position="456"/>
        <end position="574"/>
    </location>
</feature>
<feature type="compositionally biased region" description="Polar residues" evidence="1">
    <location>
        <begin position="880"/>
        <end position="892"/>
    </location>
</feature>
<name>A0ABD1JS06_9TELE</name>
<feature type="domain" description="STIL N-terminal" evidence="2">
    <location>
        <begin position="38"/>
        <end position="384"/>
    </location>
</feature>
<comment type="caution">
    <text evidence="4">The sequence shown here is derived from an EMBL/GenBank/DDBJ whole genome shotgun (WGS) entry which is preliminary data.</text>
</comment>
<dbReference type="Pfam" id="PF15253">
    <property type="entry name" value="STIL_N"/>
    <property type="match status" value="1"/>
</dbReference>
<evidence type="ECO:0000256" key="1">
    <source>
        <dbReference type="SAM" id="MobiDB-lite"/>
    </source>
</evidence>
<feature type="region of interest" description="Disordered" evidence="1">
    <location>
        <begin position="936"/>
        <end position="980"/>
    </location>
</feature>
<evidence type="ECO:0000259" key="2">
    <source>
        <dbReference type="Pfam" id="PF15253"/>
    </source>
</evidence>
<feature type="compositionally biased region" description="Acidic residues" evidence="1">
    <location>
        <begin position="1124"/>
        <end position="1139"/>
    </location>
</feature>
<evidence type="ECO:0000259" key="3">
    <source>
        <dbReference type="Pfam" id="PF25775"/>
    </source>
</evidence>
<feature type="region of interest" description="Disordered" evidence="1">
    <location>
        <begin position="1207"/>
        <end position="1246"/>
    </location>
</feature>
<feature type="compositionally biased region" description="Polar residues" evidence="1">
    <location>
        <begin position="497"/>
        <end position="511"/>
    </location>
</feature>
<feature type="compositionally biased region" description="Low complexity" evidence="1">
    <location>
        <begin position="951"/>
        <end position="962"/>
    </location>
</feature>
<dbReference type="InterPro" id="IPR058559">
    <property type="entry name" value="PRM_STIL"/>
</dbReference>
<feature type="region of interest" description="Disordered" evidence="1">
    <location>
        <begin position="782"/>
        <end position="814"/>
    </location>
</feature>